<accession>A0ABR4L944</accession>
<proteinExistence type="predicted"/>
<sequence>MKQTTLPLLLLAAGFHADWAEHRLFRRDDDPADFGWVKKFAAIGDSYTAGIGSGNPLGSAFLTFNGDQAYRCSRYDTSYPMIIQDEMGFEDFQYVACSGDRTGNIYEQIKDLDGDINLLIMTAGGNDLCLSSIITRCVFSPYSEEDCQDVLDIAQDNLDSIMKANFEILLDALDDKMADDSVVVFNGYAQFFNTENEDCAKEEDWTLWNPTGGAKPLTLTIERRQTFNDLVIKLNDIIRGVVDDARQDGGHKYRIGFSNWDYWPSRYVRGQYCDPASSGEYPDEGVPDLQFFKPDTRHFTSIGDDDSVRVADAEESESEAVRARSEEVDEALARSPSFRRTRNPQHLAHQRLARQGPARANCPGDKDEDLQPSGGGWIPDDIGKNFHPNELGHFTIASWALQTAVSLRAEVLGVTAPECERVDEGECYSNNPDLRAYASKSRLNERYQDFCDDVEEHYHGGEKGWEWSGTYDKGTPEETTFKIELAETTDEFDKDECLESMARIVNGCGRDDPSNPMDWKFGGRWRRGDHTYTVTPQRERPWPKDGEDGGGRSCESWYFGSIGTSYSLQGAGWANWDYGQDSLLPAIEDCVGRTITGWNFEYYDEPTEDGYEWRAHFTTPPWSNSHCFDNNKVQLLAGGWTDGCNGSG</sequence>
<feature type="domain" description="SGNH hydrolase-type esterase" evidence="3">
    <location>
        <begin position="42"/>
        <end position="211"/>
    </location>
</feature>
<keyword evidence="4" id="KW-0378">Hydrolase</keyword>
<dbReference type="GO" id="GO:0016787">
    <property type="term" value="F:hydrolase activity"/>
    <property type="evidence" value="ECO:0007669"/>
    <property type="project" value="UniProtKB-KW"/>
</dbReference>
<dbReference type="Proteomes" id="UP001610432">
    <property type="component" value="Unassembled WGS sequence"/>
</dbReference>
<feature type="region of interest" description="Disordered" evidence="1">
    <location>
        <begin position="352"/>
        <end position="377"/>
    </location>
</feature>
<dbReference type="EMBL" id="JBFXLQ010000076">
    <property type="protein sequence ID" value="KAL2861040.1"/>
    <property type="molecule type" value="Genomic_DNA"/>
</dbReference>
<dbReference type="Pfam" id="PF18647">
    <property type="entry name" value="Fungal_lectin_2"/>
    <property type="match status" value="1"/>
</dbReference>
<dbReference type="PANTHER" id="PTHR37981">
    <property type="entry name" value="LIPASE 2"/>
    <property type="match status" value="1"/>
</dbReference>
<feature type="signal peptide" evidence="2">
    <location>
        <begin position="1"/>
        <end position="20"/>
    </location>
</feature>
<organism evidence="4 5">
    <name type="scientific">Aspergillus lucknowensis</name>
    <dbReference type="NCBI Taxonomy" id="176173"/>
    <lineage>
        <taxon>Eukaryota</taxon>
        <taxon>Fungi</taxon>
        <taxon>Dikarya</taxon>
        <taxon>Ascomycota</taxon>
        <taxon>Pezizomycotina</taxon>
        <taxon>Eurotiomycetes</taxon>
        <taxon>Eurotiomycetidae</taxon>
        <taxon>Eurotiales</taxon>
        <taxon>Aspergillaceae</taxon>
        <taxon>Aspergillus</taxon>
        <taxon>Aspergillus subgen. Nidulantes</taxon>
    </lineage>
</organism>
<evidence type="ECO:0000313" key="4">
    <source>
        <dbReference type="EMBL" id="KAL2861040.1"/>
    </source>
</evidence>
<protein>
    <submittedName>
        <fullName evidence="4">SGNH hydrolase-type esterase domain-containing protein</fullName>
    </submittedName>
</protein>
<evidence type="ECO:0000313" key="5">
    <source>
        <dbReference type="Proteomes" id="UP001610432"/>
    </source>
</evidence>
<dbReference type="CDD" id="cd01823">
    <property type="entry name" value="SEST_like"/>
    <property type="match status" value="1"/>
</dbReference>
<reference evidence="4 5" key="1">
    <citation type="submission" date="2024-07" db="EMBL/GenBank/DDBJ databases">
        <title>Section-level genome sequencing and comparative genomics of Aspergillus sections Usti and Cavernicolus.</title>
        <authorList>
            <consortium name="Lawrence Berkeley National Laboratory"/>
            <person name="Nybo J.L."/>
            <person name="Vesth T.C."/>
            <person name="Theobald S."/>
            <person name="Frisvad J.C."/>
            <person name="Larsen T.O."/>
            <person name="Kjaerboelling I."/>
            <person name="Rothschild-Mancinelli K."/>
            <person name="Lyhne E.K."/>
            <person name="Kogle M.E."/>
            <person name="Barry K."/>
            <person name="Clum A."/>
            <person name="Na H."/>
            <person name="Ledsgaard L."/>
            <person name="Lin J."/>
            <person name="Lipzen A."/>
            <person name="Kuo A."/>
            <person name="Riley R."/>
            <person name="Mondo S."/>
            <person name="Labutti K."/>
            <person name="Haridas S."/>
            <person name="Pangalinan J."/>
            <person name="Salamov A.A."/>
            <person name="Simmons B.A."/>
            <person name="Magnuson J.K."/>
            <person name="Chen J."/>
            <person name="Drula E."/>
            <person name="Henrissat B."/>
            <person name="Wiebenga A."/>
            <person name="Lubbers R.J."/>
            <person name="Gomes A.C."/>
            <person name="Macurrencykelacurrency M.R."/>
            <person name="Stajich J."/>
            <person name="Grigoriev I.V."/>
            <person name="Mortensen U.H."/>
            <person name="De Vries R.P."/>
            <person name="Baker S.E."/>
            <person name="Andersen M.R."/>
        </authorList>
    </citation>
    <scope>NUCLEOTIDE SEQUENCE [LARGE SCALE GENOMIC DNA]</scope>
    <source>
        <strain evidence="4 5">CBS 449.75</strain>
    </source>
</reference>
<dbReference type="InterPro" id="IPR013830">
    <property type="entry name" value="SGNH_hydro"/>
</dbReference>
<dbReference type="InterPro" id="IPR036514">
    <property type="entry name" value="SGNH_hydro_sf"/>
</dbReference>
<dbReference type="SUPFAM" id="SSF52266">
    <property type="entry name" value="SGNH hydrolase"/>
    <property type="match status" value="1"/>
</dbReference>
<dbReference type="InterPro" id="IPR037460">
    <property type="entry name" value="SEST-like"/>
</dbReference>
<dbReference type="Gene3D" id="3.40.50.1110">
    <property type="entry name" value="SGNH hydrolase"/>
    <property type="match status" value="1"/>
</dbReference>
<feature type="chain" id="PRO_5045360566" evidence="2">
    <location>
        <begin position="21"/>
        <end position="648"/>
    </location>
</feature>
<dbReference type="Pfam" id="PF13472">
    <property type="entry name" value="Lipase_GDSL_2"/>
    <property type="match status" value="1"/>
</dbReference>
<name>A0ABR4L944_9EURO</name>
<dbReference type="RefSeq" id="XP_070880934.1">
    <property type="nucleotide sequence ID" value="XM_071031719.1"/>
</dbReference>
<evidence type="ECO:0000256" key="1">
    <source>
        <dbReference type="SAM" id="MobiDB-lite"/>
    </source>
</evidence>
<comment type="caution">
    <text evidence="4">The sequence shown here is derived from an EMBL/GenBank/DDBJ whole genome shotgun (WGS) entry which is preliminary data.</text>
</comment>
<keyword evidence="2" id="KW-0732">Signal</keyword>
<gene>
    <name evidence="4" type="ORF">BJX67DRAFT_375617</name>
</gene>
<keyword evidence="5" id="KW-1185">Reference proteome</keyword>
<evidence type="ECO:0000256" key="2">
    <source>
        <dbReference type="SAM" id="SignalP"/>
    </source>
</evidence>
<evidence type="ECO:0000259" key="3">
    <source>
        <dbReference type="Pfam" id="PF13472"/>
    </source>
</evidence>
<dbReference type="GeneID" id="98146791"/>
<dbReference type="PANTHER" id="PTHR37981:SF1">
    <property type="entry name" value="SGNH HYDROLASE-TYPE ESTERASE DOMAIN-CONTAINING PROTEIN"/>
    <property type="match status" value="1"/>
</dbReference>